<evidence type="ECO:0000313" key="2">
    <source>
        <dbReference type="Proteomes" id="UP000027093"/>
    </source>
</evidence>
<dbReference type="KEGG" id="nvn:NVIE_1068"/>
<gene>
    <name evidence="1" type="ORF">NVIE_1068</name>
</gene>
<dbReference type="EMBL" id="CP007536">
    <property type="protein sequence ID" value="AIC15274.1"/>
    <property type="molecule type" value="Genomic_DNA"/>
</dbReference>
<dbReference type="HOGENOM" id="CLU_2911661_0_0_2"/>
<dbReference type="AlphaFoldDB" id="A0A060HF50"/>
<sequence>MSRDPFVLEKLKIMREYLFTLVTGVVALYRVHAVIGLQHSHIPLKVRHCWPGRQPPLQSCS</sequence>
<accession>A0A060HF50</accession>
<reference evidence="1 2" key="1">
    <citation type="journal article" date="2014" name="Int. J. Syst. Evol. Microbiol.">
        <title>Nitrososphaera viennensis gen. nov., sp. nov., an aerobic and mesophilic, ammonia-oxidizing archaeon from soil and a member of the archaeal phylum Thaumarchaeota.</title>
        <authorList>
            <person name="Stieglmeier M."/>
            <person name="Klingl A."/>
            <person name="Alves R.J."/>
            <person name="Rittmann S.K."/>
            <person name="Melcher M."/>
            <person name="Leisch N."/>
            <person name="Schleper C."/>
        </authorList>
    </citation>
    <scope>NUCLEOTIDE SEQUENCE [LARGE SCALE GENOMIC DNA]</scope>
    <source>
        <strain evidence="1">EN76</strain>
    </source>
</reference>
<name>A0A060HF50_9ARCH</name>
<protein>
    <submittedName>
        <fullName evidence="1">Uncharacterized protein</fullName>
    </submittedName>
</protein>
<proteinExistence type="predicted"/>
<evidence type="ECO:0000313" key="1">
    <source>
        <dbReference type="EMBL" id="AIC15274.1"/>
    </source>
</evidence>
<dbReference type="Proteomes" id="UP000027093">
    <property type="component" value="Chromosome"/>
</dbReference>
<keyword evidence="2" id="KW-1185">Reference proteome</keyword>
<organism evidence="1 2">
    <name type="scientific">Nitrososphaera viennensis EN76</name>
    <dbReference type="NCBI Taxonomy" id="926571"/>
    <lineage>
        <taxon>Archaea</taxon>
        <taxon>Nitrososphaerota</taxon>
        <taxon>Nitrososphaeria</taxon>
        <taxon>Nitrososphaerales</taxon>
        <taxon>Nitrososphaeraceae</taxon>
        <taxon>Nitrososphaera</taxon>
    </lineage>
</organism>